<dbReference type="Pfam" id="PF01243">
    <property type="entry name" value="PNPOx_N"/>
    <property type="match status" value="1"/>
</dbReference>
<dbReference type="SUPFAM" id="SSF50475">
    <property type="entry name" value="FMN-binding split barrel"/>
    <property type="match status" value="1"/>
</dbReference>
<protein>
    <recommendedName>
        <fullName evidence="2">Pyridoxamine 5'-phosphate oxidase N-terminal domain-containing protein</fullName>
    </recommendedName>
</protein>
<dbReference type="GO" id="GO:0016627">
    <property type="term" value="F:oxidoreductase activity, acting on the CH-CH group of donors"/>
    <property type="evidence" value="ECO:0007669"/>
    <property type="project" value="TreeGrafter"/>
</dbReference>
<accession>A0A9W6UJJ6</accession>
<dbReference type="EMBL" id="BSQG01000005">
    <property type="protein sequence ID" value="GLU48782.1"/>
    <property type="molecule type" value="Genomic_DNA"/>
</dbReference>
<organism evidence="3 4">
    <name type="scientific">Nocardiopsis ansamitocini</name>
    <dbReference type="NCBI Taxonomy" id="1670832"/>
    <lineage>
        <taxon>Bacteria</taxon>
        <taxon>Bacillati</taxon>
        <taxon>Actinomycetota</taxon>
        <taxon>Actinomycetes</taxon>
        <taxon>Streptosporangiales</taxon>
        <taxon>Nocardiopsidaceae</taxon>
        <taxon>Nocardiopsis</taxon>
    </lineage>
</organism>
<keyword evidence="1" id="KW-0560">Oxidoreductase</keyword>
<evidence type="ECO:0000313" key="4">
    <source>
        <dbReference type="Proteomes" id="UP001165092"/>
    </source>
</evidence>
<evidence type="ECO:0000313" key="3">
    <source>
        <dbReference type="EMBL" id="GLU48782.1"/>
    </source>
</evidence>
<feature type="domain" description="Pyridoxamine 5'-phosphate oxidase N-terminal" evidence="2">
    <location>
        <begin position="8"/>
        <end position="98"/>
    </location>
</feature>
<dbReference type="InterPro" id="IPR012349">
    <property type="entry name" value="Split_barrel_FMN-bd"/>
</dbReference>
<proteinExistence type="predicted"/>
<comment type="caution">
    <text evidence="3">The sequence shown here is derived from an EMBL/GenBank/DDBJ whole genome shotgun (WGS) entry which is preliminary data.</text>
</comment>
<evidence type="ECO:0000256" key="1">
    <source>
        <dbReference type="ARBA" id="ARBA00023002"/>
    </source>
</evidence>
<dbReference type="InterPro" id="IPR011576">
    <property type="entry name" value="Pyridox_Oxase_N"/>
</dbReference>
<dbReference type="PANTHER" id="PTHR35176:SF2">
    <property type="entry name" value="F420H(2)-DEPENDENT REDUCTASE RV1155"/>
    <property type="match status" value="1"/>
</dbReference>
<dbReference type="AlphaFoldDB" id="A0A9W6UJJ6"/>
<reference evidence="3" key="1">
    <citation type="submission" date="2023-02" db="EMBL/GenBank/DDBJ databases">
        <title>Nocardiopsis ansamitocini NBRC 112285.</title>
        <authorList>
            <person name="Ichikawa N."/>
            <person name="Sato H."/>
            <person name="Tonouchi N."/>
        </authorList>
    </citation>
    <scope>NUCLEOTIDE SEQUENCE</scope>
    <source>
        <strain evidence="3">NBRC 112285</strain>
    </source>
</reference>
<gene>
    <name evidence="3" type="ORF">Nans01_31330</name>
</gene>
<dbReference type="Proteomes" id="UP001165092">
    <property type="component" value="Unassembled WGS sequence"/>
</dbReference>
<dbReference type="Gene3D" id="2.30.110.10">
    <property type="entry name" value="Electron Transport, Fmn-binding Protein, Chain A"/>
    <property type="match status" value="1"/>
</dbReference>
<dbReference type="GO" id="GO:0070967">
    <property type="term" value="F:coenzyme F420 binding"/>
    <property type="evidence" value="ECO:0007669"/>
    <property type="project" value="TreeGrafter"/>
</dbReference>
<evidence type="ECO:0000259" key="2">
    <source>
        <dbReference type="Pfam" id="PF01243"/>
    </source>
</evidence>
<dbReference type="GO" id="GO:0005829">
    <property type="term" value="C:cytosol"/>
    <property type="evidence" value="ECO:0007669"/>
    <property type="project" value="TreeGrafter"/>
</dbReference>
<sequence>MANLDDVRALIEQGGNRGVVSTTRADGSIQSSLVVAGIVRHPVTAEEAVAFTTPASSVKLRFLRQRPRATMVFQSGYHWASVEGTADLIGYDDAYDGVDAEMLGLLLRAVFVAAGGTHDDWDSYDHAMIEERRSAVLISPARVFAM</sequence>
<name>A0A9W6UJJ6_9ACTN</name>
<dbReference type="PANTHER" id="PTHR35176">
    <property type="entry name" value="HEME OXYGENASE HI_0854-RELATED"/>
    <property type="match status" value="1"/>
</dbReference>
<keyword evidence="4" id="KW-1185">Reference proteome</keyword>
<dbReference type="RefSeq" id="WP_285760260.1">
    <property type="nucleotide sequence ID" value="NZ_BSQG01000005.1"/>
</dbReference>
<dbReference type="InterPro" id="IPR052019">
    <property type="entry name" value="F420H2_bilvrd_red/Heme_oxyg"/>
</dbReference>